<dbReference type="EMBL" id="HBUF01246742">
    <property type="protein sequence ID" value="CAG6678691.1"/>
    <property type="molecule type" value="Transcribed_RNA"/>
</dbReference>
<organism evidence="2">
    <name type="scientific">Cacopsylla melanoneura</name>
    <dbReference type="NCBI Taxonomy" id="428564"/>
    <lineage>
        <taxon>Eukaryota</taxon>
        <taxon>Metazoa</taxon>
        <taxon>Ecdysozoa</taxon>
        <taxon>Arthropoda</taxon>
        <taxon>Hexapoda</taxon>
        <taxon>Insecta</taxon>
        <taxon>Pterygota</taxon>
        <taxon>Neoptera</taxon>
        <taxon>Paraneoptera</taxon>
        <taxon>Hemiptera</taxon>
        <taxon>Sternorrhyncha</taxon>
        <taxon>Psylloidea</taxon>
        <taxon>Psyllidae</taxon>
        <taxon>Psyllinae</taxon>
        <taxon>Cacopsylla</taxon>
    </lineage>
</organism>
<evidence type="ECO:0000256" key="1">
    <source>
        <dbReference type="SAM" id="SignalP"/>
    </source>
</evidence>
<feature type="chain" id="PRO_5036428649" evidence="1">
    <location>
        <begin position="17"/>
        <end position="211"/>
    </location>
</feature>
<dbReference type="EMBL" id="HBUF01404818">
    <property type="protein sequence ID" value="CAG6737806.1"/>
    <property type="molecule type" value="Transcribed_RNA"/>
</dbReference>
<dbReference type="EMBL" id="HBUF01246741">
    <property type="protein sequence ID" value="CAG6678690.1"/>
    <property type="molecule type" value="Transcribed_RNA"/>
</dbReference>
<accession>A0A8D8T1M3</accession>
<name>A0A8D8T1M3_9HEMI</name>
<dbReference type="InterPro" id="IPR036610">
    <property type="entry name" value="PEBP-like_sf"/>
</dbReference>
<dbReference type="PANTHER" id="PTHR11362:SF82">
    <property type="entry name" value="PHOSPHATIDYLETHANOLAMINE-BINDING PROTEIN 4"/>
    <property type="match status" value="1"/>
</dbReference>
<protein>
    <submittedName>
        <fullName evidence="2">OV-16 antigen</fullName>
    </submittedName>
</protein>
<dbReference type="EMBL" id="HBUF01608076">
    <property type="protein sequence ID" value="CAG6778067.1"/>
    <property type="molecule type" value="Transcribed_RNA"/>
</dbReference>
<dbReference type="Gene3D" id="3.90.280.10">
    <property type="entry name" value="PEBP-like"/>
    <property type="match status" value="1"/>
</dbReference>
<sequence length="211" mass="24425">MFLVASLLCLAVETLGQGIPMKLVENRFKYHKLVPNVIFYAPKYYMKVSFNGHKVHLGTELKPDDCKEPPQVNWNWKPGGFYTLAMTDPDYPVTPDTEDPKKGKPPPTVTEYRHWLVVNIMKDDPATGETLTPYEPPAPQNGTYIHRYMILVYKQSGRLGFKGEKEKGKGWSRGKWVMRKFAKKHDMKNPTFGNYFLAQHHPIPPKPDYEW</sequence>
<dbReference type="Pfam" id="PF01161">
    <property type="entry name" value="PBP"/>
    <property type="match status" value="1"/>
</dbReference>
<dbReference type="AlphaFoldDB" id="A0A8D8T1M3"/>
<dbReference type="PANTHER" id="PTHR11362">
    <property type="entry name" value="PHOSPHATIDYLETHANOLAMINE-BINDING PROTEIN"/>
    <property type="match status" value="1"/>
</dbReference>
<feature type="signal peptide" evidence="1">
    <location>
        <begin position="1"/>
        <end position="16"/>
    </location>
</feature>
<dbReference type="CDD" id="cd00866">
    <property type="entry name" value="PEBP_euk"/>
    <property type="match status" value="1"/>
</dbReference>
<dbReference type="EMBL" id="HBUF01608077">
    <property type="protein sequence ID" value="CAG6778068.1"/>
    <property type="molecule type" value="Transcribed_RNA"/>
</dbReference>
<dbReference type="SUPFAM" id="SSF49777">
    <property type="entry name" value="PEBP-like"/>
    <property type="match status" value="1"/>
</dbReference>
<dbReference type="EMBL" id="HBUF01404817">
    <property type="protein sequence ID" value="CAG6737805.1"/>
    <property type="molecule type" value="Transcribed_RNA"/>
</dbReference>
<proteinExistence type="predicted"/>
<reference evidence="2" key="1">
    <citation type="submission" date="2021-05" db="EMBL/GenBank/DDBJ databases">
        <authorList>
            <person name="Alioto T."/>
            <person name="Alioto T."/>
            <person name="Gomez Garrido J."/>
        </authorList>
    </citation>
    <scope>NUCLEOTIDE SEQUENCE</scope>
</reference>
<evidence type="ECO:0000313" key="2">
    <source>
        <dbReference type="EMBL" id="CAG6678691.1"/>
    </source>
</evidence>
<dbReference type="InterPro" id="IPR035810">
    <property type="entry name" value="PEBP_euk"/>
</dbReference>
<keyword evidence="1" id="KW-0732">Signal</keyword>
<dbReference type="InterPro" id="IPR008914">
    <property type="entry name" value="PEBP"/>
</dbReference>